<dbReference type="OrthoDB" id="800108at2"/>
<feature type="signal peptide" evidence="2">
    <location>
        <begin position="1"/>
        <end position="23"/>
    </location>
</feature>
<evidence type="ECO:0000256" key="2">
    <source>
        <dbReference type="SAM" id="SignalP"/>
    </source>
</evidence>
<feature type="region of interest" description="Disordered" evidence="1">
    <location>
        <begin position="94"/>
        <end position="118"/>
    </location>
</feature>
<evidence type="ECO:0000313" key="4">
    <source>
        <dbReference type="Proteomes" id="UP000268007"/>
    </source>
</evidence>
<evidence type="ECO:0000313" key="3">
    <source>
        <dbReference type="EMBL" id="RKR85499.1"/>
    </source>
</evidence>
<name>A0A495JBQ6_9SPHI</name>
<feature type="chain" id="PRO_5019732032" evidence="2">
    <location>
        <begin position="24"/>
        <end position="118"/>
    </location>
</feature>
<dbReference type="EMBL" id="RBKU01000001">
    <property type="protein sequence ID" value="RKR85499.1"/>
    <property type="molecule type" value="Genomic_DNA"/>
</dbReference>
<proteinExistence type="predicted"/>
<feature type="compositionally biased region" description="Basic and acidic residues" evidence="1">
    <location>
        <begin position="101"/>
        <end position="118"/>
    </location>
</feature>
<sequence>MIKRLLHVFFALMVASASLKAKAICSGSPCVLNTVIIASNQPHINFYIADSDTTKVKKEPGDKKKIKEIPQARRQAKPEKLLLTPIDTLSNKLKVKVPRQRRPDGLVRPPEIPRRNNN</sequence>
<protein>
    <submittedName>
        <fullName evidence="3">Uncharacterized protein</fullName>
    </submittedName>
</protein>
<keyword evidence="4" id="KW-1185">Reference proteome</keyword>
<comment type="caution">
    <text evidence="3">The sequence shown here is derived from an EMBL/GenBank/DDBJ whole genome shotgun (WGS) entry which is preliminary data.</text>
</comment>
<keyword evidence="2" id="KW-0732">Signal</keyword>
<dbReference type="Proteomes" id="UP000268007">
    <property type="component" value="Unassembled WGS sequence"/>
</dbReference>
<reference evidence="3 4" key="1">
    <citation type="submission" date="2018-10" db="EMBL/GenBank/DDBJ databases">
        <title>Genomic Encyclopedia of Archaeal and Bacterial Type Strains, Phase II (KMG-II): from individual species to whole genera.</title>
        <authorList>
            <person name="Goeker M."/>
        </authorList>
    </citation>
    <scope>NUCLEOTIDE SEQUENCE [LARGE SCALE GENOMIC DNA]</scope>
    <source>
        <strain evidence="3 4">DSM 18602</strain>
    </source>
</reference>
<evidence type="ECO:0000256" key="1">
    <source>
        <dbReference type="SAM" id="MobiDB-lite"/>
    </source>
</evidence>
<dbReference type="RefSeq" id="WP_121201543.1">
    <property type="nucleotide sequence ID" value="NZ_RBKU01000001.1"/>
</dbReference>
<gene>
    <name evidence="3" type="ORF">BDD43_5770</name>
</gene>
<organism evidence="3 4">
    <name type="scientific">Mucilaginibacter gracilis</name>
    <dbReference type="NCBI Taxonomy" id="423350"/>
    <lineage>
        <taxon>Bacteria</taxon>
        <taxon>Pseudomonadati</taxon>
        <taxon>Bacteroidota</taxon>
        <taxon>Sphingobacteriia</taxon>
        <taxon>Sphingobacteriales</taxon>
        <taxon>Sphingobacteriaceae</taxon>
        <taxon>Mucilaginibacter</taxon>
    </lineage>
</organism>
<dbReference type="AlphaFoldDB" id="A0A495JBQ6"/>
<accession>A0A495JBQ6</accession>